<feature type="region of interest" description="Disordered" evidence="1">
    <location>
        <begin position="112"/>
        <end position="143"/>
    </location>
</feature>
<accession>A0AAD5TVN2</accession>
<proteinExistence type="predicted"/>
<dbReference type="InterPro" id="IPR000270">
    <property type="entry name" value="PB1_dom"/>
</dbReference>
<sequence>MIGDASLAYAWPTPSPLQASLTDLTSLAVKISLDGTVRRFSLASIDHTELHATVRTLYGLAGEDELSLSWMDEEGDECRLDHETELAEAARCARRHGTGLLKLHGHTVERTQSSDLFRDDISESSDSDDEEQQHPGLPGAFYTAIPPHNALIREIEESEMEEGLLPALFTDGWSKSVACQHDAAARPMGVQATTTTRDQSIQVNLITPSGASLANTITTRTVSTETPCTPSVTTVGTDMHVSTAHMGTQMHVATTHMHMGTQFDRATTSATQDKETQHFAAASTIAVDVRCGPDAHRKTVGFSHSIKIPSIVEEEDELIPNSPYPRDESDEESEELLSNEEDEEKKEEEQFAANVTSPGEFVMV</sequence>
<dbReference type="SUPFAM" id="SSF54277">
    <property type="entry name" value="CAD &amp; PB1 domains"/>
    <property type="match status" value="1"/>
</dbReference>
<feature type="compositionally biased region" description="Acidic residues" evidence="1">
    <location>
        <begin position="122"/>
        <end position="131"/>
    </location>
</feature>
<evidence type="ECO:0000313" key="3">
    <source>
        <dbReference type="EMBL" id="KAJ3184581.1"/>
    </source>
</evidence>
<reference evidence="3" key="1">
    <citation type="submission" date="2020-05" db="EMBL/GenBank/DDBJ databases">
        <title>Phylogenomic resolution of chytrid fungi.</title>
        <authorList>
            <person name="Stajich J.E."/>
            <person name="Amses K."/>
            <person name="Simmons R."/>
            <person name="Seto K."/>
            <person name="Myers J."/>
            <person name="Bonds A."/>
            <person name="Quandt C.A."/>
            <person name="Barry K."/>
            <person name="Liu P."/>
            <person name="Grigoriev I."/>
            <person name="Longcore J.E."/>
            <person name="James T.Y."/>
        </authorList>
    </citation>
    <scope>NUCLEOTIDE SEQUENCE</scope>
    <source>
        <strain evidence="3">JEL0379</strain>
    </source>
</reference>
<dbReference type="Gene3D" id="3.10.20.90">
    <property type="entry name" value="Phosphatidylinositol 3-kinase Catalytic Subunit, Chain A, domain 1"/>
    <property type="match status" value="1"/>
</dbReference>
<dbReference type="AlphaFoldDB" id="A0AAD5TVN2"/>
<dbReference type="Pfam" id="PF00564">
    <property type="entry name" value="PB1"/>
    <property type="match status" value="1"/>
</dbReference>
<gene>
    <name evidence="3" type="ORF">HDU87_003982</name>
</gene>
<dbReference type="EMBL" id="JADGJQ010000003">
    <property type="protein sequence ID" value="KAJ3184581.1"/>
    <property type="molecule type" value="Genomic_DNA"/>
</dbReference>
<evidence type="ECO:0000313" key="4">
    <source>
        <dbReference type="Proteomes" id="UP001212152"/>
    </source>
</evidence>
<feature type="region of interest" description="Disordered" evidence="1">
    <location>
        <begin position="313"/>
        <end position="364"/>
    </location>
</feature>
<feature type="compositionally biased region" description="Acidic residues" evidence="1">
    <location>
        <begin position="328"/>
        <end position="346"/>
    </location>
</feature>
<dbReference type="CDD" id="cd05992">
    <property type="entry name" value="PB1"/>
    <property type="match status" value="1"/>
</dbReference>
<dbReference type="InterPro" id="IPR053793">
    <property type="entry name" value="PB1-like"/>
</dbReference>
<evidence type="ECO:0000256" key="1">
    <source>
        <dbReference type="SAM" id="MobiDB-lite"/>
    </source>
</evidence>
<name>A0AAD5TVN2_9FUNG</name>
<dbReference type="Proteomes" id="UP001212152">
    <property type="component" value="Unassembled WGS sequence"/>
</dbReference>
<feature type="domain" description="PB1" evidence="2">
    <location>
        <begin position="26"/>
        <end position="108"/>
    </location>
</feature>
<comment type="caution">
    <text evidence="3">The sequence shown here is derived from an EMBL/GenBank/DDBJ whole genome shotgun (WGS) entry which is preliminary data.</text>
</comment>
<dbReference type="PROSITE" id="PS51745">
    <property type="entry name" value="PB1"/>
    <property type="match status" value="1"/>
</dbReference>
<dbReference type="SMART" id="SM00666">
    <property type="entry name" value="PB1"/>
    <property type="match status" value="1"/>
</dbReference>
<protein>
    <recommendedName>
        <fullName evidence="2">PB1 domain-containing protein</fullName>
    </recommendedName>
</protein>
<keyword evidence="4" id="KW-1185">Reference proteome</keyword>
<organism evidence="3 4">
    <name type="scientific">Geranomyces variabilis</name>
    <dbReference type="NCBI Taxonomy" id="109894"/>
    <lineage>
        <taxon>Eukaryota</taxon>
        <taxon>Fungi</taxon>
        <taxon>Fungi incertae sedis</taxon>
        <taxon>Chytridiomycota</taxon>
        <taxon>Chytridiomycota incertae sedis</taxon>
        <taxon>Chytridiomycetes</taxon>
        <taxon>Spizellomycetales</taxon>
        <taxon>Powellomycetaceae</taxon>
        <taxon>Geranomyces</taxon>
    </lineage>
</organism>
<evidence type="ECO:0000259" key="2">
    <source>
        <dbReference type="PROSITE" id="PS51745"/>
    </source>
</evidence>